<evidence type="ECO:0000256" key="3">
    <source>
        <dbReference type="ARBA" id="ARBA00022691"/>
    </source>
</evidence>
<dbReference type="CDD" id="cd21122">
    <property type="entry name" value="SPASM_rSAM"/>
    <property type="match status" value="1"/>
</dbReference>
<keyword evidence="4" id="KW-0479">Metal-binding</keyword>
<dbReference type="PANTHER" id="PTHR43787">
    <property type="entry name" value="FEMO COFACTOR BIOSYNTHESIS PROTEIN NIFB-RELATED"/>
    <property type="match status" value="1"/>
</dbReference>
<evidence type="ECO:0000313" key="11">
    <source>
        <dbReference type="Proteomes" id="UP000050465"/>
    </source>
</evidence>
<feature type="domain" description="4Fe4S-binding SPASM" evidence="9">
    <location>
        <begin position="279"/>
        <end position="345"/>
    </location>
</feature>
<dbReference type="EMBL" id="LJZR01000011">
    <property type="protein sequence ID" value="KPQ35524.1"/>
    <property type="molecule type" value="Genomic_DNA"/>
</dbReference>
<dbReference type="CDD" id="cd01335">
    <property type="entry name" value="Radical_SAM"/>
    <property type="match status" value="1"/>
</dbReference>
<dbReference type="InterPro" id="IPR034391">
    <property type="entry name" value="AdoMet-like_SPASM_containing"/>
</dbReference>
<evidence type="ECO:0000256" key="1">
    <source>
        <dbReference type="ARBA" id="ARBA00001966"/>
    </source>
</evidence>
<dbReference type="PATRIC" id="fig|1666911.3.peg.5272"/>
<evidence type="ECO:0000256" key="4">
    <source>
        <dbReference type="ARBA" id="ARBA00022723"/>
    </source>
</evidence>
<gene>
    <name evidence="10" type="ORF">HLUCCA11_09750</name>
</gene>
<dbReference type="InterPro" id="IPR058240">
    <property type="entry name" value="rSAM_sf"/>
</dbReference>
<dbReference type="GO" id="GO:0051539">
    <property type="term" value="F:4 iron, 4 sulfur cluster binding"/>
    <property type="evidence" value="ECO:0007669"/>
    <property type="project" value="UniProtKB-KW"/>
</dbReference>
<dbReference type="SFLD" id="SFLDG01067">
    <property type="entry name" value="SPASM/twitch_domain_containing"/>
    <property type="match status" value="1"/>
</dbReference>
<dbReference type="STRING" id="1666911.HLUCCA11_09750"/>
<feature type="region of interest" description="Disordered" evidence="7">
    <location>
        <begin position="1"/>
        <end position="20"/>
    </location>
</feature>
<evidence type="ECO:0000256" key="7">
    <source>
        <dbReference type="SAM" id="MobiDB-lite"/>
    </source>
</evidence>
<keyword evidence="3" id="KW-0949">S-adenosyl-L-methionine</keyword>
<comment type="caution">
    <text evidence="10">The sequence shown here is derived from an EMBL/GenBank/DDBJ whole genome shotgun (WGS) entry which is preliminary data.</text>
</comment>
<name>A0A0P8BNT9_9CYAN</name>
<accession>A0A0P8BNT9</accession>
<dbReference type="AlphaFoldDB" id="A0A0P8BNT9"/>
<dbReference type="GO" id="GO:0046872">
    <property type="term" value="F:metal ion binding"/>
    <property type="evidence" value="ECO:0007669"/>
    <property type="project" value="UniProtKB-KW"/>
</dbReference>
<dbReference type="InterPro" id="IPR013785">
    <property type="entry name" value="Aldolase_TIM"/>
</dbReference>
<dbReference type="GO" id="GO:0003824">
    <property type="term" value="F:catalytic activity"/>
    <property type="evidence" value="ECO:0007669"/>
    <property type="project" value="InterPro"/>
</dbReference>
<feature type="domain" description="Radical SAM core" evidence="8">
    <location>
        <begin position="33"/>
        <end position="178"/>
    </location>
</feature>
<dbReference type="Proteomes" id="UP000050465">
    <property type="component" value="Unassembled WGS sequence"/>
</dbReference>
<dbReference type="PANTHER" id="PTHR43787:SF10">
    <property type="entry name" value="COFACTOR MODIFYING PROTEIN"/>
    <property type="match status" value="1"/>
</dbReference>
<protein>
    <submittedName>
        <fullName evidence="10">Radical SAM superfamily</fullName>
    </submittedName>
</protein>
<dbReference type="InterPro" id="IPR007197">
    <property type="entry name" value="rSAM"/>
</dbReference>
<dbReference type="InterPro" id="IPR023885">
    <property type="entry name" value="4Fe4S-binding_SPASM_dom"/>
</dbReference>
<sequence length="382" mass="43010">MSTAYRVPVREKTPSAARNQPPKRYRLERIHLEVTNVCNFKCEFCPDAIMERKRGHMDLALLEKALDETAEGQLAKIVAFHLMGEPLIYPHIFEAIAMACDRQLNLHLTTNGSTFHIRPEHISQLVTSGIPKVTISLQTPDPKTFIIRGAPPKLSPEQYFNGITQYIQANLADDNSSTRIHLKFLDTTPHPFLVPHKTMHVLEGKEQMQQQLKAWSHRLLKNSSNRPTETELEQKLSQHKPGRWQVIELTPKLALETFPLDSWGNVESTTVIPAKFGYCNGTTDQAGILYDGTVVPCCKDYDGKIPLGNLNNNTLSDILDHASPACGLRAGFDKFQVTHPVCQRCMGADTKQKSMLRQLGSVAYFKAYNPIMKKLKPGWGEI</sequence>
<keyword evidence="5" id="KW-0408">Iron</keyword>
<reference evidence="10 11" key="1">
    <citation type="submission" date="2015-09" db="EMBL/GenBank/DDBJ databases">
        <title>Identification and resolution of microdiversity through metagenomic sequencing of parallel consortia.</title>
        <authorList>
            <person name="Nelson W.C."/>
            <person name="Romine M.F."/>
            <person name="Lindemann S.R."/>
        </authorList>
    </citation>
    <scope>NUCLEOTIDE SEQUENCE [LARGE SCALE GENOMIC DNA]</scope>
    <source>
        <strain evidence="10">Ana</strain>
    </source>
</reference>
<organism evidence="10 11">
    <name type="scientific">Phormidesmis priestleyi Ana</name>
    <dbReference type="NCBI Taxonomy" id="1666911"/>
    <lineage>
        <taxon>Bacteria</taxon>
        <taxon>Bacillati</taxon>
        <taxon>Cyanobacteriota</taxon>
        <taxon>Cyanophyceae</taxon>
        <taxon>Leptolyngbyales</taxon>
        <taxon>Leptolyngbyaceae</taxon>
        <taxon>Phormidesmis</taxon>
    </lineage>
</organism>
<dbReference type="SFLD" id="SFLDG01387">
    <property type="entry name" value="BtrN-like_SPASM_domain_contain"/>
    <property type="match status" value="1"/>
</dbReference>
<keyword evidence="6" id="KW-0411">Iron-sulfur</keyword>
<dbReference type="SUPFAM" id="SSF102114">
    <property type="entry name" value="Radical SAM enzymes"/>
    <property type="match status" value="1"/>
</dbReference>
<evidence type="ECO:0000256" key="2">
    <source>
        <dbReference type="ARBA" id="ARBA00022485"/>
    </source>
</evidence>
<proteinExistence type="predicted"/>
<dbReference type="Pfam" id="PF04055">
    <property type="entry name" value="Radical_SAM"/>
    <property type="match status" value="1"/>
</dbReference>
<comment type="cofactor">
    <cofactor evidence="1">
        <name>[4Fe-4S] cluster</name>
        <dbReference type="ChEBI" id="CHEBI:49883"/>
    </cofactor>
</comment>
<evidence type="ECO:0000259" key="9">
    <source>
        <dbReference type="Pfam" id="PF13186"/>
    </source>
</evidence>
<evidence type="ECO:0000313" key="10">
    <source>
        <dbReference type="EMBL" id="KPQ35524.1"/>
    </source>
</evidence>
<dbReference type="SFLD" id="SFLDS00029">
    <property type="entry name" value="Radical_SAM"/>
    <property type="match status" value="1"/>
</dbReference>
<evidence type="ECO:0000259" key="8">
    <source>
        <dbReference type="Pfam" id="PF04055"/>
    </source>
</evidence>
<dbReference type="Gene3D" id="3.20.20.70">
    <property type="entry name" value="Aldolase class I"/>
    <property type="match status" value="1"/>
</dbReference>
<dbReference type="Pfam" id="PF13186">
    <property type="entry name" value="SPASM"/>
    <property type="match status" value="1"/>
</dbReference>
<evidence type="ECO:0000256" key="5">
    <source>
        <dbReference type="ARBA" id="ARBA00023004"/>
    </source>
</evidence>
<evidence type="ECO:0000256" key="6">
    <source>
        <dbReference type="ARBA" id="ARBA00023014"/>
    </source>
</evidence>
<keyword evidence="2" id="KW-0004">4Fe-4S</keyword>